<proteinExistence type="predicted"/>
<dbReference type="CDD" id="cd00085">
    <property type="entry name" value="HNHc"/>
    <property type="match status" value="1"/>
</dbReference>
<dbReference type="InterPro" id="IPR002711">
    <property type="entry name" value="HNH"/>
</dbReference>
<keyword evidence="3" id="KW-1185">Reference proteome</keyword>
<accession>A0A5B9QAE0</accession>
<dbReference type="Proteomes" id="UP000323917">
    <property type="component" value="Chromosome"/>
</dbReference>
<dbReference type="GO" id="GO:0004519">
    <property type="term" value="F:endonuclease activity"/>
    <property type="evidence" value="ECO:0007669"/>
    <property type="project" value="UniProtKB-KW"/>
</dbReference>
<evidence type="ECO:0000313" key="3">
    <source>
        <dbReference type="Proteomes" id="UP000323917"/>
    </source>
</evidence>
<dbReference type="InterPro" id="IPR052892">
    <property type="entry name" value="NA-targeting_endonuclease"/>
</dbReference>
<organism evidence="2 3">
    <name type="scientific">Bythopirellula goksoeyrii</name>
    <dbReference type="NCBI Taxonomy" id="1400387"/>
    <lineage>
        <taxon>Bacteria</taxon>
        <taxon>Pseudomonadati</taxon>
        <taxon>Planctomycetota</taxon>
        <taxon>Planctomycetia</taxon>
        <taxon>Pirellulales</taxon>
        <taxon>Lacipirellulaceae</taxon>
        <taxon>Bythopirellula</taxon>
    </lineage>
</organism>
<dbReference type="Pfam" id="PF01844">
    <property type="entry name" value="HNH"/>
    <property type="match status" value="1"/>
</dbReference>
<dbReference type="KEGG" id="bgok:Pr1d_11260"/>
<gene>
    <name evidence="2" type="ORF">Pr1d_11260</name>
</gene>
<dbReference type="InterPro" id="IPR003615">
    <property type="entry name" value="HNH_nuc"/>
</dbReference>
<dbReference type="GO" id="GO:0008270">
    <property type="term" value="F:zinc ion binding"/>
    <property type="evidence" value="ECO:0007669"/>
    <property type="project" value="InterPro"/>
</dbReference>
<keyword evidence="2" id="KW-0255">Endonuclease</keyword>
<dbReference type="SMART" id="SM00507">
    <property type="entry name" value="HNHc"/>
    <property type="match status" value="1"/>
</dbReference>
<dbReference type="EMBL" id="CP042913">
    <property type="protein sequence ID" value="QEG33856.1"/>
    <property type="molecule type" value="Genomic_DNA"/>
</dbReference>
<dbReference type="PANTHER" id="PTHR33877:SF1">
    <property type="entry name" value="TYPE IV METHYL-DIRECTED RESTRICTION ENZYME ECOKMCRA"/>
    <property type="match status" value="1"/>
</dbReference>
<evidence type="ECO:0000259" key="1">
    <source>
        <dbReference type="SMART" id="SM00507"/>
    </source>
</evidence>
<evidence type="ECO:0000313" key="2">
    <source>
        <dbReference type="EMBL" id="QEG33856.1"/>
    </source>
</evidence>
<name>A0A5B9QAE0_9BACT</name>
<sequence length="106" mass="12017">MDETIRNLVRQRAGNVCEYCRLIQAGQAWARFHIEHVRPRQHQGTGDLDNLCLACGHCNRYKGPNLASIDPVTNELTPLFNPRIDRWAEHFLLSEHSILGVSPSVA</sequence>
<keyword evidence="2" id="KW-0378">Hydrolase</keyword>
<dbReference type="GO" id="GO:0003676">
    <property type="term" value="F:nucleic acid binding"/>
    <property type="evidence" value="ECO:0007669"/>
    <property type="project" value="InterPro"/>
</dbReference>
<dbReference type="AlphaFoldDB" id="A0A5B9QAE0"/>
<protein>
    <submittedName>
        <fullName evidence="2">HNH endonuclease</fullName>
    </submittedName>
</protein>
<dbReference type="Gene3D" id="1.10.30.50">
    <property type="match status" value="1"/>
</dbReference>
<keyword evidence="2" id="KW-0540">Nuclease</keyword>
<dbReference type="PANTHER" id="PTHR33877">
    <property type="entry name" value="SLL1193 PROTEIN"/>
    <property type="match status" value="1"/>
</dbReference>
<feature type="domain" description="HNH nuclease" evidence="1">
    <location>
        <begin position="4"/>
        <end position="60"/>
    </location>
</feature>
<dbReference type="RefSeq" id="WP_168205063.1">
    <property type="nucleotide sequence ID" value="NZ_CP042913.1"/>
</dbReference>
<reference evidence="2 3" key="1">
    <citation type="submission" date="2019-08" db="EMBL/GenBank/DDBJ databases">
        <title>Deep-cultivation of Planctomycetes and their phenomic and genomic characterization uncovers novel biology.</title>
        <authorList>
            <person name="Wiegand S."/>
            <person name="Jogler M."/>
            <person name="Boedeker C."/>
            <person name="Pinto D."/>
            <person name="Vollmers J."/>
            <person name="Rivas-Marin E."/>
            <person name="Kohn T."/>
            <person name="Peeters S.H."/>
            <person name="Heuer A."/>
            <person name="Rast P."/>
            <person name="Oberbeckmann S."/>
            <person name="Bunk B."/>
            <person name="Jeske O."/>
            <person name="Meyerdierks A."/>
            <person name="Storesund J.E."/>
            <person name="Kallscheuer N."/>
            <person name="Luecker S."/>
            <person name="Lage O.M."/>
            <person name="Pohl T."/>
            <person name="Merkel B.J."/>
            <person name="Hornburger P."/>
            <person name="Mueller R.-W."/>
            <person name="Bruemmer F."/>
            <person name="Labrenz M."/>
            <person name="Spormann A.M."/>
            <person name="Op den Camp H."/>
            <person name="Overmann J."/>
            <person name="Amann R."/>
            <person name="Jetten M.S.M."/>
            <person name="Mascher T."/>
            <person name="Medema M.H."/>
            <person name="Devos D.P."/>
            <person name="Kaster A.-K."/>
            <person name="Ovreas L."/>
            <person name="Rohde M."/>
            <person name="Galperin M.Y."/>
            <person name="Jogler C."/>
        </authorList>
    </citation>
    <scope>NUCLEOTIDE SEQUENCE [LARGE SCALE GENOMIC DNA]</scope>
    <source>
        <strain evidence="2 3">Pr1d</strain>
    </source>
</reference>